<feature type="domain" description="DUF6129" evidence="1">
    <location>
        <begin position="25"/>
        <end position="74"/>
    </location>
</feature>
<dbReference type="Pfam" id="PF19624">
    <property type="entry name" value="DUF6129"/>
    <property type="match status" value="1"/>
</dbReference>
<dbReference type="KEGG" id="acx:Achr_1310"/>
<evidence type="ECO:0000313" key="3">
    <source>
        <dbReference type="Proteomes" id="UP000068210"/>
    </source>
</evidence>
<organism evidence="2 3">
    <name type="scientific">Azotobacter chroococcum NCIMB 8003</name>
    <dbReference type="NCBI Taxonomy" id="1328314"/>
    <lineage>
        <taxon>Bacteria</taxon>
        <taxon>Pseudomonadati</taxon>
        <taxon>Pseudomonadota</taxon>
        <taxon>Gammaproteobacteria</taxon>
        <taxon>Pseudomonadales</taxon>
        <taxon>Pseudomonadaceae</taxon>
        <taxon>Azotobacter</taxon>
    </lineage>
</organism>
<evidence type="ECO:0000259" key="1">
    <source>
        <dbReference type="Pfam" id="PF19624"/>
    </source>
</evidence>
<dbReference type="AlphaFoldDB" id="A0A0C4WKV4"/>
<protein>
    <recommendedName>
        <fullName evidence="1">DUF6129 domain-containing protein</fullName>
    </recommendedName>
</protein>
<accession>A0A0C4WKV4</accession>
<keyword evidence="3" id="KW-1185">Reference proteome</keyword>
<reference evidence="2 3" key="1">
    <citation type="journal article" date="2015" name="PLoS ONE">
        <title>Azotobacter Genomes: The Genome of Azotobacter chroococcum NCIMB 8003 (ATCC 4412).</title>
        <authorList>
            <person name="Robson R.L."/>
            <person name="Jones R."/>
            <person name="Robson R.M."/>
            <person name="Schwartz A."/>
            <person name="Richardson T.H."/>
        </authorList>
    </citation>
    <scope>NUCLEOTIDE SEQUENCE [LARGE SCALE GENOMIC DNA]</scope>
    <source>
        <strain evidence="2 3">NCIMB 8003</strain>
    </source>
</reference>
<dbReference type="GeneID" id="61929161"/>
<sequence>MISQTLLDDVIRQAEQGALDESLLASLRSAHPGVHFTCCMDDDIVVNAKPVAERPGFNVYLVNSSDHCSVLSNDLGSASGIVLAEIIED</sequence>
<dbReference type="Proteomes" id="UP000068210">
    <property type="component" value="Chromosome"/>
</dbReference>
<evidence type="ECO:0000313" key="2">
    <source>
        <dbReference type="EMBL" id="AJE19645.1"/>
    </source>
</evidence>
<dbReference type="STRING" id="1328314.Achr_1310"/>
<proteinExistence type="predicted"/>
<dbReference type="HOGENOM" id="CLU_184991_0_0_6"/>
<gene>
    <name evidence="2" type="ORF">Achr_1310</name>
</gene>
<dbReference type="RefSeq" id="WP_039800840.1">
    <property type="nucleotide sequence ID" value="NZ_CP010415.1"/>
</dbReference>
<dbReference type="InterPro" id="IPR046132">
    <property type="entry name" value="DUF6129"/>
</dbReference>
<dbReference type="EMBL" id="CP010415">
    <property type="protein sequence ID" value="AJE19645.1"/>
    <property type="molecule type" value="Genomic_DNA"/>
</dbReference>
<name>A0A0C4WKV4_9GAMM</name>